<dbReference type="EMBL" id="LAZR01001408">
    <property type="protein sequence ID" value="KKN45167.1"/>
    <property type="molecule type" value="Genomic_DNA"/>
</dbReference>
<comment type="caution">
    <text evidence="1">The sequence shown here is derived from an EMBL/GenBank/DDBJ whole genome shotgun (WGS) entry which is preliminary data.</text>
</comment>
<name>A0A0F9R777_9ZZZZ</name>
<evidence type="ECO:0008006" key="2">
    <source>
        <dbReference type="Google" id="ProtNLM"/>
    </source>
</evidence>
<evidence type="ECO:0000313" key="1">
    <source>
        <dbReference type="EMBL" id="KKN45167.1"/>
    </source>
</evidence>
<sequence>MHLARFFEGFETFVPQFIQDLMDGAEKTIHIVSNDPELTNDDRHKILASIMKSSSYFVASEVPVWIELENQYTGHIDLLLFNPATKTIYVTDYKPNLVYNNLGKLAFTNAIPQLAAYGLTIQEQADINLQCIIFNDEAAWIFDPALVLGPIDEFMMDQFSGWIPPWVDFFYYLSFSEFL</sequence>
<dbReference type="AlphaFoldDB" id="A0A0F9R777"/>
<gene>
    <name evidence="1" type="ORF">LCGC14_0685750</name>
</gene>
<reference evidence="1" key="1">
    <citation type="journal article" date="2015" name="Nature">
        <title>Complex archaea that bridge the gap between prokaryotes and eukaryotes.</title>
        <authorList>
            <person name="Spang A."/>
            <person name="Saw J.H."/>
            <person name="Jorgensen S.L."/>
            <person name="Zaremba-Niedzwiedzka K."/>
            <person name="Martijn J."/>
            <person name="Lind A.E."/>
            <person name="van Eijk R."/>
            <person name="Schleper C."/>
            <person name="Guy L."/>
            <person name="Ettema T.J."/>
        </authorList>
    </citation>
    <scope>NUCLEOTIDE SEQUENCE</scope>
</reference>
<organism evidence="1">
    <name type="scientific">marine sediment metagenome</name>
    <dbReference type="NCBI Taxonomy" id="412755"/>
    <lineage>
        <taxon>unclassified sequences</taxon>
        <taxon>metagenomes</taxon>
        <taxon>ecological metagenomes</taxon>
    </lineage>
</organism>
<proteinExistence type="predicted"/>
<protein>
    <recommendedName>
        <fullName evidence="2">PD-(D/E)XK endonuclease-like domain-containing protein</fullName>
    </recommendedName>
</protein>
<accession>A0A0F9R777</accession>